<sequence>MRILLVEDDIERQNNLKQHLLDANFSLDVASDSENSLFQGNTRRPLQR</sequence>
<dbReference type="KEGG" id="sbk:SHEWBE_1873"/>
<reference evidence="2" key="1">
    <citation type="submission" date="2018-06" db="EMBL/GenBank/DDBJ databases">
        <authorList>
            <person name="Cea G.-C."/>
            <person name="William W."/>
        </authorList>
    </citation>
    <scope>NUCLEOTIDE SEQUENCE [LARGE SCALE GENOMIC DNA]</scope>
    <source>
        <strain evidence="2">DB21MT-2</strain>
    </source>
</reference>
<dbReference type="EMBL" id="LS483452">
    <property type="protein sequence ID" value="SQH75839.1"/>
    <property type="molecule type" value="Genomic_DNA"/>
</dbReference>
<organism evidence="1 2">
    <name type="scientific">Shewanella benthica</name>
    <dbReference type="NCBI Taxonomy" id="43661"/>
    <lineage>
        <taxon>Bacteria</taxon>
        <taxon>Pseudomonadati</taxon>
        <taxon>Pseudomonadota</taxon>
        <taxon>Gammaproteobacteria</taxon>
        <taxon>Alteromonadales</taxon>
        <taxon>Shewanellaceae</taxon>
        <taxon>Shewanella</taxon>
    </lineage>
</organism>
<dbReference type="SUPFAM" id="SSF52172">
    <property type="entry name" value="CheY-like"/>
    <property type="match status" value="1"/>
</dbReference>
<name>A0A330LZL7_9GAMM</name>
<evidence type="ECO:0008006" key="3">
    <source>
        <dbReference type="Google" id="ProtNLM"/>
    </source>
</evidence>
<dbReference type="RefSeq" id="WP_420028927.1">
    <property type="nucleotide sequence ID" value="NZ_LS483452.1"/>
</dbReference>
<evidence type="ECO:0000313" key="1">
    <source>
        <dbReference type="EMBL" id="SQH75839.1"/>
    </source>
</evidence>
<dbReference type="Proteomes" id="UP000250123">
    <property type="component" value="Chromosome SHEWBE"/>
</dbReference>
<protein>
    <recommendedName>
        <fullName evidence="3">Response regulatory domain-containing protein</fullName>
    </recommendedName>
</protein>
<accession>A0A330LZL7</accession>
<dbReference type="AlphaFoldDB" id="A0A330LZL7"/>
<proteinExistence type="predicted"/>
<gene>
    <name evidence="1" type="ORF">SHEWBE_1873</name>
</gene>
<dbReference type="InterPro" id="IPR011006">
    <property type="entry name" value="CheY-like_superfamily"/>
</dbReference>
<evidence type="ECO:0000313" key="2">
    <source>
        <dbReference type="Proteomes" id="UP000250123"/>
    </source>
</evidence>